<reference evidence="10 11" key="1">
    <citation type="submission" date="2024-01" db="EMBL/GenBank/DDBJ databases">
        <title>The genomes of 5 underutilized Papilionoideae crops provide insights into root nodulation and disease resistanc.</title>
        <authorList>
            <person name="Yuan L."/>
        </authorList>
    </citation>
    <scope>NUCLEOTIDE SEQUENCE [LARGE SCALE GENOMIC DNA]</scope>
    <source>
        <strain evidence="10">ZHUSHIDOU_FW_LH</strain>
        <tissue evidence="10">Leaf</tissue>
    </source>
</reference>
<dbReference type="SUPFAM" id="SSF101148">
    <property type="entry name" value="Plant invertase/pectin methylesterase inhibitor"/>
    <property type="match status" value="1"/>
</dbReference>
<dbReference type="PANTHER" id="PTHR12388">
    <property type="entry name" value="MITOCHONDRIA ASSOCIATED GRANULOCYTE MACROPHAGE CSF SIGNALING MOLECULE"/>
    <property type="match status" value="1"/>
</dbReference>
<keyword evidence="6" id="KW-0811">Translocation</keyword>
<evidence type="ECO:0000313" key="10">
    <source>
        <dbReference type="EMBL" id="KAK7277404.1"/>
    </source>
</evidence>
<organism evidence="10 11">
    <name type="scientific">Crotalaria pallida</name>
    <name type="common">Smooth rattlebox</name>
    <name type="synonym">Crotalaria striata</name>
    <dbReference type="NCBI Taxonomy" id="3830"/>
    <lineage>
        <taxon>Eukaryota</taxon>
        <taxon>Viridiplantae</taxon>
        <taxon>Streptophyta</taxon>
        <taxon>Embryophyta</taxon>
        <taxon>Tracheophyta</taxon>
        <taxon>Spermatophyta</taxon>
        <taxon>Magnoliopsida</taxon>
        <taxon>eudicotyledons</taxon>
        <taxon>Gunneridae</taxon>
        <taxon>Pentapetalae</taxon>
        <taxon>rosids</taxon>
        <taxon>fabids</taxon>
        <taxon>Fabales</taxon>
        <taxon>Fabaceae</taxon>
        <taxon>Papilionoideae</taxon>
        <taxon>50 kb inversion clade</taxon>
        <taxon>genistoids sensu lato</taxon>
        <taxon>core genistoids</taxon>
        <taxon>Crotalarieae</taxon>
        <taxon>Crotalaria</taxon>
    </lineage>
</organism>
<evidence type="ECO:0000256" key="6">
    <source>
        <dbReference type="ARBA" id="ARBA00023010"/>
    </source>
</evidence>
<accession>A0AAN9IGA6</accession>
<keyword evidence="4" id="KW-0999">Mitochondrion inner membrane</keyword>
<feature type="chain" id="PRO_5042913146" evidence="9">
    <location>
        <begin position="22"/>
        <end position="334"/>
    </location>
</feature>
<dbReference type="Proteomes" id="UP001372338">
    <property type="component" value="Unassembled WGS sequence"/>
</dbReference>
<feature type="signal peptide" evidence="9">
    <location>
        <begin position="1"/>
        <end position="21"/>
    </location>
</feature>
<dbReference type="Gene3D" id="1.20.140.40">
    <property type="entry name" value="Invertase/pectin methylesterase inhibitor family protein"/>
    <property type="match status" value="1"/>
</dbReference>
<dbReference type="EMBL" id="JAYWIO010000003">
    <property type="protein sequence ID" value="KAK7277404.1"/>
    <property type="molecule type" value="Genomic_DNA"/>
</dbReference>
<dbReference type="Gene3D" id="1.10.287.110">
    <property type="entry name" value="DnaJ domain"/>
    <property type="match status" value="1"/>
</dbReference>
<keyword evidence="11" id="KW-1185">Reference proteome</keyword>
<dbReference type="AlphaFoldDB" id="A0AAN9IGA6"/>
<dbReference type="PANTHER" id="PTHR12388:SF0">
    <property type="entry name" value="MITOCHONDRIAL IMPORT INNER MEMBRANE TRANSLOCASE SUBUNIT TIM16"/>
    <property type="match status" value="1"/>
</dbReference>
<dbReference type="GO" id="GO:0005744">
    <property type="term" value="C:TIM23 mitochondrial import inner membrane translocase complex"/>
    <property type="evidence" value="ECO:0007669"/>
    <property type="project" value="InterPro"/>
</dbReference>
<gene>
    <name evidence="10" type="ORF">RIF29_18556</name>
</gene>
<keyword evidence="3" id="KW-0813">Transport</keyword>
<proteinExistence type="inferred from homology"/>
<evidence type="ECO:0000256" key="2">
    <source>
        <dbReference type="ARBA" id="ARBA00008817"/>
    </source>
</evidence>
<keyword evidence="8" id="KW-0472">Membrane</keyword>
<dbReference type="GO" id="GO:0030150">
    <property type="term" value="P:protein import into mitochondrial matrix"/>
    <property type="evidence" value="ECO:0007669"/>
    <property type="project" value="InterPro"/>
</dbReference>
<comment type="similarity">
    <text evidence="2">Belongs to the TIM16/PAM16 family.</text>
</comment>
<keyword evidence="9" id="KW-0732">Signal</keyword>
<evidence type="ECO:0000256" key="3">
    <source>
        <dbReference type="ARBA" id="ARBA00022448"/>
    </source>
</evidence>
<dbReference type="Pfam" id="PF03656">
    <property type="entry name" value="Pam16"/>
    <property type="match status" value="1"/>
</dbReference>
<name>A0AAN9IGA6_CROPI</name>
<keyword evidence="7" id="KW-0496">Mitochondrion</keyword>
<evidence type="ECO:0000256" key="1">
    <source>
        <dbReference type="ARBA" id="ARBA00004637"/>
    </source>
</evidence>
<evidence type="ECO:0000256" key="9">
    <source>
        <dbReference type="SAM" id="SignalP"/>
    </source>
</evidence>
<dbReference type="GO" id="GO:0031348">
    <property type="term" value="P:negative regulation of defense response"/>
    <property type="evidence" value="ECO:0007669"/>
    <property type="project" value="UniProtKB-ARBA"/>
</dbReference>
<evidence type="ECO:0000256" key="5">
    <source>
        <dbReference type="ARBA" id="ARBA00022927"/>
    </source>
</evidence>
<evidence type="ECO:0000313" key="11">
    <source>
        <dbReference type="Proteomes" id="UP001372338"/>
    </source>
</evidence>
<dbReference type="InterPro" id="IPR005341">
    <property type="entry name" value="Tim16"/>
</dbReference>
<protein>
    <submittedName>
        <fullName evidence="10">Uncharacterized protein</fullName>
    </submittedName>
</protein>
<evidence type="ECO:0000256" key="7">
    <source>
        <dbReference type="ARBA" id="ARBA00023128"/>
    </source>
</evidence>
<dbReference type="InterPro" id="IPR035513">
    <property type="entry name" value="Invertase/methylesterase_inhib"/>
</dbReference>
<evidence type="ECO:0000256" key="4">
    <source>
        <dbReference type="ARBA" id="ARBA00022792"/>
    </source>
</evidence>
<evidence type="ECO:0000256" key="8">
    <source>
        <dbReference type="ARBA" id="ARBA00023136"/>
    </source>
</evidence>
<comment type="caution">
    <text evidence="10">The sequence shown here is derived from an EMBL/GenBank/DDBJ whole genome shotgun (WGS) entry which is preliminary data.</text>
</comment>
<dbReference type="InterPro" id="IPR036869">
    <property type="entry name" value="J_dom_sf"/>
</dbReference>
<dbReference type="FunFam" id="1.10.287.110:FF:000006">
    <property type="entry name" value="Import inner membrane translocase subunit TIM16"/>
    <property type="match status" value="1"/>
</dbReference>
<comment type="subcellular location">
    <subcellularLocation>
        <location evidence="1">Mitochondrion inner membrane</location>
        <topology evidence="1">Peripheral membrane protein</topology>
    </subcellularLocation>
</comment>
<sequence>MNLSTFLSILVTLPLILISHAPLPASTLNFKLYQIVCVQARPKTQECLKTLEADPRIPLANTYFALSSLILELAIKNSSRAQNYLKELTKTDPSPAIKQCAIEDFEGIVKDYKSALTAVTIYPRIAKVDVRKAVDGSVRCAGAIKDEPKPYFQGSSSHSLSQSHETQLSILSFSQLILPPPRLLISSRLTSLLTTTNPPSSLSLKRRRHHHLIAAPMGAAKILANLIVMGGGILARAVVQAYRQALNNASRNGVAQETMQNAVRRASKVMTEQEARQILGVTEETPWEDVLKKYNTLFENNAKNGSFYLQSKVHRAKERLETLYQGKDQGTPPT</sequence>
<keyword evidence="5" id="KW-0653">Protein transport</keyword>